<dbReference type="PANTHER" id="PTHR30537:SF5">
    <property type="entry name" value="HTH-TYPE TRANSCRIPTIONAL ACTIVATOR TTDR-RELATED"/>
    <property type="match status" value="1"/>
</dbReference>
<dbReference type="EMBL" id="CP000155">
    <property type="protein sequence ID" value="ABC28022.1"/>
    <property type="molecule type" value="Genomic_DNA"/>
</dbReference>
<dbReference type="HOGENOM" id="CLU_039613_16_2_6"/>
<feature type="domain" description="HTH lysR-type" evidence="5">
    <location>
        <begin position="1"/>
        <end position="60"/>
    </location>
</feature>
<dbReference type="eggNOG" id="COG0583">
    <property type="taxonomic scope" value="Bacteria"/>
</dbReference>
<dbReference type="SUPFAM" id="SSF46785">
    <property type="entry name" value="Winged helix' DNA-binding domain"/>
    <property type="match status" value="1"/>
</dbReference>
<keyword evidence="3" id="KW-0238">DNA-binding</keyword>
<evidence type="ECO:0000256" key="4">
    <source>
        <dbReference type="ARBA" id="ARBA00023163"/>
    </source>
</evidence>
<dbReference type="Gene3D" id="1.10.10.10">
    <property type="entry name" value="Winged helix-like DNA-binding domain superfamily/Winged helix DNA-binding domain"/>
    <property type="match status" value="1"/>
</dbReference>
<dbReference type="CDD" id="cd08422">
    <property type="entry name" value="PBP2_CrgA_like"/>
    <property type="match status" value="1"/>
</dbReference>
<dbReference type="GO" id="GO:0003677">
    <property type="term" value="F:DNA binding"/>
    <property type="evidence" value="ECO:0007669"/>
    <property type="project" value="UniProtKB-KW"/>
</dbReference>
<dbReference type="PRINTS" id="PR00039">
    <property type="entry name" value="HTHLYSR"/>
</dbReference>
<dbReference type="FunFam" id="1.10.10.10:FF:000001">
    <property type="entry name" value="LysR family transcriptional regulator"/>
    <property type="match status" value="1"/>
</dbReference>
<gene>
    <name evidence="6" type="ordered locus">HCH_01145</name>
</gene>
<dbReference type="InterPro" id="IPR000847">
    <property type="entry name" value="LysR_HTH_N"/>
</dbReference>
<evidence type="ECO:0000313" key="6">
    <source>
        <dbReference type="EMBL" id="ABC28022.1"/>
    </source>
</evidence>
<dbReference type="InterPro" id="IPR058163">
    <property type="entry name" value="LysR-type_TF_proteobact-type"/>
</dbReference>
<dbReference type="PROSITE" id="PS50931">
    <property type="entry name" value="HTH_LYSR"/>
    <property type="match status" value="1"/>
</dbReference>
<protein>
    <submittedName>
        <fullName evidence="6">Transcriptional regulator</fullName>
    </submittedName>
</protein>
<evidence type="ECO:0000256" key="2">
    <source>
        <dbReference type="ARBA" id="ARBA00023015"/>
    </source>
</evidence>
<dbReference type="Proteomes" id="UP000000238">
    <property type="component" value="Chromosome"/>
</dbReference>
<dbReference type="PANTHER" id="PTHR30537">
    <property type="entry name" value="HTH-TYPE TRANSCRIPTIONAL REGULATOR"/>
    <property type="match status" value="1"/>
</dbReference>
<sequence length="300" mass="34106">MIRSLHALRVFLSVAKHLNFAQASAELHLSASSVSRQITELEKELNVALFTRSTRMVALTQQGQRLYEEAAPLVISLDEVSDCLRQQKEEVGGRVSLSAPWWFASYFIAPALAGLRDHYPDLTVILDCDDRVIDPNEGLHDIYVRFGRLNDSRLLAKKFGAYEFWLIASPQYIEKYGDPKHPKDLHDHRLLAYRFSSPHSSWIFDDGASQQRIAMQSPYLLTNNTESILHCALNHGGIGLLADHGVLNSVKRGELIRLMPNYAITPNRFENGMYLVYSKDKAKIKRVKTVIDYLAEHLRS</sequence>
<keyword evidence="7" id="KW-1185">Reference proteome</keyword>
<evidence type="ECO:0000313" key="7">
    <source>
        <dbReference type="Proteomes" id="UP000000238"/>
    </source>
</evidence>
<dbReference type="AlphaFoldDB" id="Q2SMV2"/>
<accession>Q2SMV2</accession>
<dbReference type="SUPFAM" id="SSF53850">
    <property type="entry name" value="Periplasmic binding protein-like II"/>
    <property type="match status" value="1"/>
</dbReference>
<evidence type="ECO:0000259" key="5">
    <source>
        <dbReference type="PROSITE" id="PS50931"/>
    </source>
</evidence>
<dbReference type="InterPro" id="IPR036390">
    <property type="entry name" value="WH_DNA-bd_sf"/>
</dbReference>
<dbReference type="Gene3D" id="3.40.190.290">
    <property type="match status" value="1"/>
</dbReference>
<reference evidence="6 7" key="1">
    <citation type="journal article" date="2005" name="Nucleic Acids Res.">
        <title>Genomic blueprint of Hahella chejuensis, a marine microbe producing an algicidal agent.</title>
        <authorList>
            <person name="Jeong H."/>
            <person name="Yim J.H."/>
            <person name="Lee C."/>
            <person name="Choi S.-H."/>
            <person name="Park Y.K."/>
            <person name="Yoon S.H."/>
            <person name="Hur C.-G."/>
            <person name="Kang H.-Y."/>
            <person name="Kim D."/>
            <person name="Lee H.H."/>
            <person name="Park K.H."/>
            <person name="Park S.-H."/>
            <person name="Park H.-S."/>
            <person name="Lee H.K."/>
            <person name="Oh T.K."/>
            <person name="Kim J.F."/>
        </authorList>
    </citation>
    <scope>NUCLEOTIDE SEQUENCE [LARGE SCALE GENOMIC DNA]</scope>
    <source>
        <strain evidence="6 7">KCTC 2396</strain>
    </source>
</reference>
<dbReference type="GO" id="GO:0003700">
    <property type="term" value="F:DNA-binding transcription factor activity"/>
    <property type="evidence" value="ECO:0007669"/>
    <property type="project" value="InterPro"/>
</dbReference>
<dbReference type="Pfam" id="PF00126">
    <property type="entry name" value="HTH_1"/>
    <property type="match status" value="1"/>
</dbReference>
<dbReference type="InterPro" id="IPR005119">
    <property type="entry name" value="LysR_subst-bd"/>
</dbReference>
<keyword evidence="4" id="KW-0804">Transcription</keyword>
<organism evidence="6 7">
    <name type="scientific">Hahella chejuensis (strain KCTC 2396)</name>
    <dbReference type="NCBI Taxonomy" id="349521"/>
    <lineage>
        <taxon>Bacteria</taxon>
        <taxon>Pseudomonadati</taxon>
        <taxon>Pseudomonadota</taxon>
        <taxon>Gammaproteobacteria</taxon>
        <taxon>Oceanospirillales</taxon>
        <taxon>Hahellaceae</taxon>
        <taxon>Hahella</taxon>
    </lineage>
</organism>
<name>Q2SMV2_HAHCH</name>
<evidence type="ECO:0000256" key="1">
    <source>
        <dbReference type="ARBA" id="ARBA00009437"/>
    </source>
</evidence>
<dbReference type="OrthoDB" id="9815676at2"/>
<proteinExistence type="inferred from homology"/>
<evidence type="ECO:0000256" key="3">
    <source>
        <dbReference type="ARBA" id="ARBA00023125"/>
    </source>
</evidence>
<comment type="similarity">
    <text evidence="1">Belongs to the LysR transcriptional regulatory family.</text>
</comment>
<dbReference type="Pfam" id="PF03466">
    <property type="entry name" value="LysR_substrate"/>
    <property type="match status" value="1"/>
</dbReference>
<dbReference type="KEGG" id="hch:HCH_01145"/>
<dbReference type="STRING" id="349521.HCH_01145"/>
<keyword evidence="2" id="KW-0805">Transcription regulation</keyword>
<dbReference type="InterPro" id="IPR036388">
    <property type="entry name" value="WH-like_DNA-bd_sf"/>
</dbReference>
<dbReference type="RefSeq" id="WP_011395097.1">
    <property type="nucleotide sequence ID" value="NC_007645.1"/>
</dbReference>